<dbReference type="AlphaFoldDB" id="A0A6G1FT30"/>
<reference evidence="10" key="2">
    <citation type="submission" date="2020-04" db="EMBL/GenBank/DDBJ databases">
        <authorList>
            <consortium name="NCBI Genome Project"/>
        </authorList>
    </citation>
    <scope>NUCLEOTIDE SEQUENCE</scope>
    <source>
        <strain evidence="10">CBS 781.70</strain>
    </source>
</reference>
<dbReference type="InterPro" id="IPR009723">
    <property type="entry name" value="Pop1_N"/>
</dbReference>
<dbReference type="InterPro" id="IPR055079">
    <property type="entry name" value="POP1_C"/>
</dbReference>
<evidence type="ECO:0000256" key="4">
    <source>
        <dbReference type="SAM" id="MobiDB-lite"/>
    </source>
</evidence>
<dbReference type="Pfam" id="PF22770">
    <property type="entry name" value="POP1_C"/>
    <property type="match status" value="1"/>
</dbReference>
<dbReference type="GeneID" id="54423562"/>
<gene>
    <name evidence="8 10" type="ORF">P152DRAFT_517186</name>
</gene>
<dbReference type="PANTHER" id="PTHR22731:SF3">
    <property type="entry name" value="RIBONUCLEASES P_MRP PROTEIN SUBUNIT POP1"/>
    <property type="match status" value="1"/>
</dbReference>
<dbReference type="GO" id="GO:0005655">
    <property type="term" value="C:nucleolar ribonuclease P complex"/>
    <property type="evidence" value="ECO:0007669"/>
    <property type="project" value="InterPro"/>
</dbReference>
<dbReference type="GO" id="GO:0000172">
    <property type="term" value="C:ribonuclease MRP complex"/>
    <property type="evidence" value="ECO:0007669"/>
    <property type="project" value="InterPro"/>
</dbReference>
<dbReference type="OrthoDB" id="442863at2759"/>
<dbReference type="InterPro" id="IPR039182">
    <property type="entry name" value="Pop1"/>
</dbReference>
<evidence type="ECO:0000259" key="7">
    <source>
        <dbReference type="Pfam" id="PF22770"/>
    </source>
</evidence>
<dbReference type="Pfam" id="PF08170">
    <property type="entry name" value="POPLD"/>
    <property type="match status" value="1"/>
</dbReference>
<proteinExistence type="predicted"/>
<feature type="region of interest" description="Disordered" evidence="4">
    <location>
        <begin position="1"/>
        <end position="47"/>
    </location>
</feature>
<evidence type="ECO:0000256" key="1">
    <source>
        <dbReference type="ARBA" id="ARBA00004123"/>
    </source>
</evidence>
<sequence length="855" mass="95860">MGPKAKSSDSDSKKRKPGQPLTGRERKRAKVLEARRLSTQTSGSAYGNGEIDVAKFVKAREYEIKALQDGLKDAKKMLSSRAFQEVPRTMRRRTASHNPNRVPKKLRPRAKREMADDNTPVVTRKSRKLTGEKRLRLETVKRLQKLSARSRTRKERKALAKLESGGKIKVTKLGATEMAVPPAESPVKTRKARVKKFVLKMPDLPPAKFRKRQKNKTWLPTHLYHSKRARMTPSLEPLWRFAIPLTPSEKCYRVTHRATTQKGGVAWDMSYMSTISIEGVEKSIKGLLKGLGVAIDDDESNTENSPNGSTSEWLHGTRIWQGWVYERDSDPKEAIAPVTIIWRSLHQSTPTGMDVDTAEKSNKKRQIFIRIHPSAFLQLWTQVVRLAKVQKPSLSVEDVRYEIGSIEVTGSASLEAIIGTLRPDQEGSLSTDVKASLIRLARNKPEPVPVNALLAFDIHDPRLVYPPKQLAEIDNGKNKPARQEPPWLAGKMQPSPNLFDRQARRVASNSILPQSAIDRRKSLAEPGNPLEPLPTDHPIPIIMYLSSPTFSGRPTWTLILPWRHVSPIWRSLLHYPLRTGGTLRLGGLDEKRQMHFERHEPWFPGDFPGTQAGRAWEMLERQKRRREWERRPKGKRTEYGSLELGYGRRGELGEGWACDWEYLVGGGEQEGEDSLTGARYRYVDSSLASAVAAETIALPDTQTNAIAIVRFTMVNKGVPLPCARVYRLPSKDADLRQAWLGLAKAPKPMKPFKDQSSPYSYVEGDTPNPTGPKPGDPRYPKVPGEEDFIGFVTTGNMNLAEGLGTGVGGLLLRKLVRSPAADGEAQHGDGSKGQQLCIVRTAGERFGRLARWDFV</sequence>
<dbReference type="Proteomes" id="UP000504638">
    <property type="component" value="Unplaced"/>
</dbReference>
<organism evidence="8">
    <name type="scientific">Eremomyces bilateralis CBS 781.70</name>
    <dbReference type="NCBI Taxonomy" id="1392243"/>
    <lineage>
        <taxon>Eukaryota</taxon>
        <taxon>Fungi</taxon>
        <taxon>Dikarya</taxon>
        <taxon>Ascomycota</taxon>
        <taxon>Pezizomycotina</taxon>
        <taxon>Dothideomycetes</taxon>
        <taxon>Dothideomycetes incertae sedis</taxon>
        <taxon>Eremomycetales</taxon>
        <taxon>Eremomycetaceae</taxon>
        <taxon>Eremomyces</taxon>
    </lineage>
</organism>
<evidence type="ECO:0000256" key="3">
    <source>
        <dbReference type="ARBA" id="ARBA00023242"/>
    </source>
</evidence>
<dbReference type="GO" id="GO:0001682">
    <property type="term" value="P:tRNA 5'-leader removal"/>
    <property type="evidence" value="ECO:0007669"/>
    <property type="project" value="InterPro"/>
</dbReference>
<evidence type="ECO:0000259" key="6">
    <source>
        <dbReference type="Pfam" id="PF08170"/>
    </source>
</evidence>
<keyword evidence="3" id="KW-0539">Nucleus</keyword>
<dbReference type="InterPro" id="IPR012590">
    <property type="entry name" value="POPLD_dom"/>
</dbReference>
<reference evidence="10" key="3">
    <citation type="submission" date="2025-04" db="UniProtKB">
        <authorList>
            <consortium name="RefSeq"/>
        </authorList>
    </citation>
    <scope>IDENTIFICATION</scope>
    <source>
        <strain evidence="10">CBS 781.70</strain>
    </source>
</reference>
<evidence type="ECO:0000256" key="2">
    <source>
        <dbReference type="ARBA" id="ARBA00022694"/>
    </source>
</evidence>
<dbReference type="RefSeq" id="XP_033530462.1">
    <property type="nucleotide sequence ID" value="XM_033682992.1"/>
</dbReference>
<feature type="region of interest" description="Disordered" evidence="4">
    <location>
        <begin position="469"/>
        <end position="495"/>
    </location>
</feature>
<feature type="domain" description="Pop1 N-terminal" evidence="5">
    <location>
        <begin position="56"/>
        <end position="279"/>
    </location>
</feature>
<dbReference type="PANTHER" id="PTHR22731">
    <property type="entry name" value="RIBONUCLEASES P/MRP PROTEIN SUBUNIT POP1"/>
    <property type="match status" value="1"/>
</dbReference>
<reference evidence="8 10" key="1">
    <citation type="submission" date="2020-01" db="EMBL/GenBank/DDBJ databases">
        <authorList>
            <consortium name="DOE Joint Genome Institute"/>
            <person name="Haridas S."/>
            <person name="Albert R."/>
            <person name="Binder M."/>
            <person name="Bloem J."/>
            <person name="Labutti K."/>
            <person name="Salamov A."/>
            <person name="Andreopoulos B."/>
            <person name="Baker S.E."/>
            <person name="Barry K."/>
            <person name="Bills G."/>
            <person name="Bluhm B.H."/>
            <person name="Cannon C."/>
            <person name="Castanera R."/>
            <person name="Culley D.E."/>
            <person name="Daum C."/>
            <person name="Ezra D."/>
            <person name="Gonzalez J.B."/>
            <person name="Henrissat B."/>
            <person name="Kuo A."/>
            <person name="Liang C."/>
            <person name="Lipzen A."/>
            <person name="Lutzoni F."/>
            <person name="Magnuson J."/>
            <person name="Mondo S."/>
            <person name="Nolan M."/>
            <person name="Ohm R."/>
            <person name="Pangilinan J."/>
            <person name="Park H.-J."/>
            <person name="Ramirez L."/>
            <person name="Alfaro M."/>
            <person name="Sun H."/>
            <person name="Tritt A."/>
            <person name="Yoshinaga Y."/>
            <person name="Zwiers L.-H."/>
            <person name="Turgeon B.G."/>
            <person name="Goodwin S.B."/>
            <person name="Spatafora J.W."/>
            <person name="Crous P.W."/>
            <person name="Grigoriev I.V."/>
        </authorList>
    </citation>
    <scope>NUCLEOTIDE SEQUENCE</scope>
    <source>
        <strain evidence="8 10">CBS 781.70</strain>
    </source>
</reference>
<dbReference type="Pfam" id="PF06978">
    <property type="entry name" value="POP1_N"/>
    <property type="match status" value="1"/>
</dbReference>
<keyword evidence="9" id="KW-1185">Reference proteome</keyword>
<feature type="compositionally biased region" description="Basic and acidic residues" evidence="4">
    <location>
        <begin position="1"/>
        <end position="12"/>
    </location>
</feature>
<comment type="subcellular location">
    <subcellularLocation>
        <location evidence="1">Nucleus</location>
    </subcellularLocation>
</comment>
<evidence type="ECO:0000313" key="10">
    <source>
        <dbReference type="RefSeq" id="XP_033530462.1"/>
    </source>
</evidence>
<feature type="domain" description="POP1 C-terminal" evidence="7">
    <location>
        <begin position="785"/>
        <end position="853"/>
    </location>
</feature>
<keyword evidence="2" id="KW-0819">tRNA processing</keyword>
<accession>A0A6G1FT30</accession>
<dbReference type="EMBL" id="ML975178">
    <property type="protein sequence ID" value="KAF1808831.1"/>
    <property type="molecule type" value="Genomic_DNA"/>
</dbReference>
<evidence type="ECO:0000313" key="8">
    <source>
        <dbReference type="EMBL" id="KAF1808831.1"/>
    </source>
</evidence>
<evidence type="ECO:0000259" key="5">
    <source>
        <dbReference type="Pfam" id="PF06978"/>
    </source>
</evidence>
<feature type="region of interest" description="Disordered" evidence="4">
    <location>
        <begin position="90"/>
        <end position="126"/>
    </location>
</feature>
<evidence type="ECO:0000313" key="9">
    <source>
        <dbReference type="Proteomes" id="UP000504638"/>
    </source>
</evidence>
<feature type="domain" description="POPLD" evidence="6">
    <location>
        <begin position="555"/>
        <end position="660"/>
    </location>
</feature>
<protein>
    <submittedName>
        <fullName evidence="8 10">POPLD-domain-containing protein</fullName>
    </submittedName>
</protein>
<name>A0A6G1FT30_9PEZI</name>
<feature type="region of interest" description="Disordered" evidence="4">
    <location>
        <begin position="749"/>
        <end position="784"/>
    </location>
</feature>